<dbReference type="SMART" id="SM00342">
    <property type="entry name" value="HTH_ARAC"/>
    <property type="match status" value="1"/>
</dbReference>
<evidence type="ECO:0000256" key="2">
    <source>
        <dbReference type="ARBA" id="ARBA00023125"/>
    </source>
</evidence>
<dbReference type="Proteomes" id="UP000285456">
    <property type="component" value="Unassembled WGS sequence"/>
</dbReference>
<keyword evidence="3" id="KW-0804">Transcription</keyword>
<protein>
    <submittedName>
        <fullName evidence="5">AraC family transcriptional regulator</fullName>
    </submittedName>
</protein>
<reference evidence="5 6" key="1">
    <citation type="journal article" date="2007" name="Int. J. Syst. Evol. Microbiol.">
        <title>Oceanobacillus profundus sp. nov., isolated from a deep-sea sediment core.</title>
        <authorList>
            <person name="Kim Y.G."/>
            <person name="Choi D.H."/>
            <person name="Hyun S."/>
            <person name="Cho B.C."/>
        </authorList>
    </citation>
    <scope>NUCLEOTIDE SEQUENCE [LARGE SCALE GENOMIC DNA]</scope>
    <source>
        <strain evidence="5 6">DSM 18246</strain>
    </source>
</reference>
<dbReference type="Gene3D" id="1.10.10.60">
    <property type="entry name" value="Homeodomain-like"/>
    <property type="match status" value="2"/>
</dbReference>
<dbReference type="SUPFAM" id="SSF51182">
    <property type="entry name" value="RmlC-like cupins"/>
    <property type="match status" value="1"/>
</dbReference>
<evidence type="ECO:0000256" key="1">
    <source>
        <dbReference type="ARBA" id="ARBA00023015"/>
    </source>
</evidence>
<dbReference type="Pfam" id="PF02311">
    <property type="entry name" value="AraC_binding"/>
    <property type="match status" value="1"/>
</dbReference>
<evidence type="ECO:0000313" key="6">
    <source>
        <dbReference type="Proteomes" id="UP000285456"/>
    </source>
</evidence>
<dbReference type="Pfam" id="PF12833">
    <property type="entry name" value="HTH_18"/>
    <property type="match status" value="1"/>
</dbReference>
<gene>
    <name evidence="5" type="ORF">D1B32_19395</name>
</gene>
<feature type="domain" description="HTH araC/xylS-type" evidence="4">
    <location>
        <begin position="189"/>
        <end position="287"/>
    </location>
</feature>
<dbReference type="InterPro" id="IPR011051">
    <property type="entry name" value="RmlC_Cupin_sf"/>
</dbReference>
<dbReference type="InterPro" id="IPR009057">
    <property type="entry name" value="Homeodomain-like_sf"/>
</dbReference>
<dbReference type="GO" id="GO:0003700">
    <property type="term" value="F:DNA-binding transcription factor activity"/>
    <property type="evidence" value="ECO:0007669"/>
    <property type="project" value="InterPro"/>
</dbReference>
<keyword evidence="2" id="KW-0238">DNA-binding</keyword>
<evidence type="ECO:0000313" key="5">
    <source>
        <dbReference type="EMBL" id="RHW30015.1"/>
    </source>
</evidence>
<dbReference type="PRINTS" id="PR00032">
    <property type="entry name" value="HTHARAC"/>
</dbReference>
<name>A0A417YBN7_9BACI</name>
<dbReference type="InterPro" id="IPR014710">
    <property type="entry name" value="RmlC-like_jellyroll"/>
</dbReference>
<dbReference type="PANTHER" id="PTHR43280">
    <property type="entry name" value="ARAC-FAMILY TRANSCRIPTIONAL REGULATOR"/>
    <property type="match status" value="1"/>
</dbReference>
<dbReference type="OrthoDB" id="182534at2"/>
<dbReference type="RefSeq" id="WP_095313085.1">
    <property type="nucleotide sequence ID" value="NZ_JBHTNL010000003.1"/>
</dbReference>
<accession>A0A417YBN7</accession>
<dbReference type="Gene3D" id="2.60.120.10">
    <property type="entry name" value="Jelly Rolls"/>
    <property type="match status" value="1"/>
</dbReference>
<dbReference type="AlphaFoldDB" id="A0A417YBN7"/>
<keyword evidence="1" id="KW-0805">Transcription regulation</keyword>
<evidence type="ECO:0000259" key="4">
    <source>
        <dbReference type="PROSITE" id="PS01124"/>
    </source>
</evidence>
<sequence length="293" mass="34710">MKREIILNSLNEELIPYTEPGWQHSLEYTTISERLLGYIPLHWHEELQFVAVVKGTIELHILGRKINLPEGSGFFINSGVIHEIHAKTWNTAFICWNIGITLFDKHIQTKYILPIIQEGSTPYVILNPLKDRHNLIIQAILTSYDCYVKKEKSFELIITIQYLTCIKELLHEIVLDSSNRYPIYDQRVKNILEYIHTHYRTQIKLETLAEIAYLSKSETNRLFKKHVGRTPFTYILDYRLERSIDLLIGTRSTITEIAIECGFYSVSYFIDKFKKSFHRTPKKYRDEKWLRNR</sequence>
<dbReference type="InterPro" id="IPR018060">
    <property type="entry name" value="HTH_AraC"/>
</dbReference>
<dbReference type="GO" id="GO:0043565">
    <property type="term" value="F:sequence-specific DNA binding"/>
    <property type="evidence" value="ECO:0007669"/>
    <property type="project" value="InterPro"/>
</dbReference>
<dbReference type="InterPro" id="IPR020449">
    <property type="entry name" value="Tscrpt_reg_AraC-type_HTH"/>
</dbReference>
<evidence type="ECO:0000256" key="3">
    <source>
        <dbReference type="ARBA" id="ARBA00023163"/>
    </source>
</evidence>
<keyword evidence="6" id="KW-1185">Reference proteome</keyword>
<dbReference type="InterPro" id="IPR003313">
    <property type="entry name" value="AraC-bd"/>
</dbReference>
<dbReference type="EMBL" id="QWEH01000017">
    <property type="protein sequence ID" value="RHW30015.1"/>
    <property type="molecule type" value="Genomic_DNA"/>
</dbReference>
<dbReference type="CDD" id="cd02208">
    <property type="entry name" value="cupin_RmlC-like"/>
    <property type="match status" value="1"/>
</dbReference>
<dbReference type="PROSITE" id="PS01124">
    <property type="entry name" value="HTH_ARAC_FAMILY_2"/>
    <property type="match status" value="1"/>
</dbReference>
<comment type="caution">
    <text evidence="5">The sequence shown here is derived from an EMBL/GenBank/DDBJ whole genome shotgun (WGS) entry which is preliminary data.</text>
</comment>
<organism evidence="5 6">
    <name type="scientific">Oceanobacillus profundus</name>
    <dbReference type="NCBI Taxonomy" id="372463"/>
    <lineage>
        <taxon>Bacteria</taxon>
        <taxon>Bacillati</taxon>
        <taxon>Bacillota</taxon>
        <taxon>Bacilli</taxon>
        <taxon>Bacillales</taxon>
        <taxon>Bacillaceae</taxon>
        <taxon>Oceanobacillus</taxon>
    </lineage>
</organism>
<dbReference type="SUPFAM" id="SSF46689">
    <property type="entry name" value="Homeodomain-like"/>
    <property type="match status" value="2"/>
</dbReference>
<proteinExistence type="predicted"/>
<dbReference type="PANTHER" id="PTHR43280:SF28">
    <property type="entry name" value="HTH-TYPE TRANSCRIPTIONAL ACTIVATOR RHAS"/>
    <property type="match status" value="1"/>
</dbReference>